<evidence type="ECO:0000313" key="1">
    <source>
        <dbReference type="EMBL" id="KAF3494691.1"/>
    </source>
</evidence>
<dbReference type="PANTHER" id="PTHR31228:SF25">
    <property type="entry name" value="CYSTATIN-LIKE PROTEIN-RELATED"/>
    <property type="match status" value="1"/>
</dbReference>
<protein>
    <submittedName>
        <fullName evidence="1">Uncharacterized protein</fullName>
    </submittedName>
</protein>
<gene>
    <name evidence="1" type="ORF">DY000_02055041</name>
</gene>
<comment type="caution">
    <text evidence="1">The sequence shown here is derived from an EMBL/GenBank/DDBJ whole genome shotgun (WGS) entry which is preliminary data.</text>
</comment>
<dbReference type="EMBL" id="QGKV02002055">
    <property type="protein sequence ID" value="KAF3494691.1"/>
    <property type="molecule type" value="Genomic_DNA"/>
</dbReference>
<dbReference type="PANTHER" id="PTHR31228">
    <property type="entry name" value="CYSTATIN/MONELLIN SUPERFAMILY PROTEIN"/>
    <property type="match status" value="1"/>
</dbReference>
<dbReference type="Gene3D" id="3.10.450.10">
    <property type="match status" value="1"/>
</dbReference>
<dbReference type="Proteomes" id="UP000266723">
    <property type="component" value="Unassembled WGS sequence"/>
</dbReference>
<keyword evidence="2" id="KW-1185">Reference proteome</keyword>
<accession>A0ABQ7AAL2</accession>
<evidence type="ECO:0000313" key="2">
    <source>
        <dbReference type="Proteomes" id="UP000266723"/>
    </source>
</evidence>
<proteinExistence type="predicted"/>
<sequence length="248" mass="27928">MATCTMTEYFCPPKKRRLDIASGESKSYATRPNLRSFNPDDDECIRQYILYYYQFQRSEGFNIDWDKLDYRFATMPIIDAYPAGYTMTNDEIIREVTCLAIAQRNAAKGTSLVFLDHVSASYRCCAGCLYYITFWAMDLASSRPEPKLYQTKCRQCGPTFCEIYIFRLKPTDEEIAAVQVDPPPPLNDNDPEVPTVSFTVTGPGSGFIPNVVFTRTPAQVSVSSPESSSPTRESQNAQLFIAPTLLAT</sequence>
<reference evidence="1 2" key="1">
    <citation type="journal article" date="2020" name="BMC Genomics">
        <title>Intraspecific diversification of the crop wild relative Brassica cretica Lam. using demographic model selection.</title>
        <authorList>
            <person name="Kioukis A."/>
            <person name="Michalopoulou V.A."/>
            <person name="Briers L."/>
            <person name="Pirintsos S."/>
            <person name="Studholme D.J."/>
            <person name="Pavlidis P."/>
            <person name="Sarris P.F."/>
        </authorList>
    </citation>
    <scope>NUCLEOTIDE SEQUENCE [LARGE SCALE GENOMIC DNA]</scope>
    <source>
        <strain evidence="2">cv. PFS-1207/04</strain>
    </source>
</reference>
<name>A0ABQ7AAL2_BRACR</name>
<organism evidence="1 2">
    <name type="scientific">Brassica cretica</name>
    <name type="common">Mustard</name>
    <dbReference type="NCBI Taxonomy" id="69181"/>
    <lineage>
        <taxon>Eukaryota</taxon>
        <taxon>Viridiplantae</taxon>
        <taxon>Streptophyta</taxon>
        <taxon>Embryophyta</taxon>
        <taxon>Tracheophyta</taxon>
        <taxon>Spermatophyta</taxon>
        <taxon>Magnoliopsida</taxon>
        <taxon>eudicotyledons</taxon>
        <taxon>Gunneridae</taxon>
        <taxon>Pentapetalae</taxon>
        <taxon>rosids</taxon>
        <taxon>malvids</taxon>
        <taxon>Brassicales</taxon>
        <taxon>Brassicaceae</taxon>
        <taxon>Brassiceae</taxon>
        <taxon>Brassica</taxon>
    </lineage>
</organism>